<evidence type="ECO:0000256" key="6">
    <source>
        <dbReference type="ARBA" id="ARBA00023212"/>
    </source>
</evidence>
<evidence type="ECO:0000256" key="4">
    <source>
        <dbReference type="ARBA" id="ARBA00022737"/>
    </source>
</evidence>
<name>A0AAY4DLM1_9TELE</name>
<reference evidence="11 12" key="1">
    <citation type="submission" date="2020-06" db="EMBL/GenBank/DDBJ databases">
        <authorList>
            <consortium name="Wellcome Sanger Institute Data Sharing"/>
        </authorList>
    </citation>
    <scope>NUCLEOTIDE SEQUENCE [LARGE SCALE GENOMIC DNA]</scope>
</reference>
<evidence type="ECO:0000256" key="8">
    <source>
        <dbReference type="ARBA" id="ARBA00023605"/>
    </source>
</evidence>
<evidence type="ECO:0000256" key="7">
    <source>
        <dbReference type="ARBA" id="ARBA00023273"/>
    </source>
</evidence>
<keyword evidence="2" id="KW-0963">Cytoplasm</keyword>
<evidence type="ECO:0000259" key="10">
    <source>
        <dbReference type="Pfam" id="PF23185"/>
    </source>
</evidence>
<protein>
    <recommendedName>
        <fullName evidence="9">Cilia- and flagella-associated protein 43</fullName>
    </recommendedName>
</protein>
<dbReference type="SUPFAM" id="SSF50978">
    <property type="entry name" value="WD40 repeat-like"/>
    <property type="match status" value="1"/>
</dbReference>
<keyword evidence="7" id="KW-0966">Cell projection</keyword>
<organism evidence="11 12">
    <name type="scientific">Denticeps clupeoides</name>
    <name type="common">denticle herring</name>
    <dbReference type="NCBI Taxonomy" id="299321"/>
    <lineage>
        <taxon>Eukaryota</taxon>
        <taxon>Metazoa</taxon>
        <taxon>Chordata</taxon>
        <taxon>Craniata</taxon>
        <taxon>Vertebrata</taxon>
        <taxon>Euteleostomi</taxon>
        <taxon>Actinopterygii</taxon>
        <taxon>Neopterygii</taxon>
        <taxon>Teleostei</taxon>
        <taxon>Clupei</taxon>
        <taxon>Clupeiformes</taxon>
        <taxon>Denticipitoidei</taxon>
        <taxon>Denticipitidae</taxon>
        <taxon>Denticeps</taxon>
    </lineage>
</organism>
<accession>A0AAY4DLM1</accession>
<evidence type="ECO:0000256" key="9">
    <source>
        <dbReference type="ARBA" id="ARBA00023662"/>
    </source>
</evidence>
<keyword evidence="12" id="KW-1185">Reference proteome</keyword>
<dbReference type="Proteomes" id="UP000694580">
    <property type="component" value="Chromosome 15"/>
</dbReference>
<sequence>WAQGQEHSFLWAQGFACNSLAFVDVDTVCYTSGCCVVFLNTESKSRRFLPSPGRGVGALAAEARSGFLAFSEQQLRPSIYVYRYPELALQSQLVGTAHLEYTAVALSSAGPYVASCSSFPDPTITLWNRETGVLLCSHPLAGQNVTTLVFNPMNWHQICAMSSSSVVLWTVERSNHLHMMKVPYSENFPRTRLFPKGKLKPRVKPSSVCWSAASQLYVGCREGHLLLVNLNTALTSILFSPHTHAVPAGTLNHKIHYTSGSMVLEIVTIISCSPECEILLLVSNTVSKTT</sequence>
<evidence type="ECO:0000256" key="2">
    <source>
        <dbReference type="ARBA" id="ARBA00022490"/>
    </source>
</evidence>
<dbReference type="GeneTree" id="ENSGT00530000064714"/>
<evidence type="ECO:0000256" key="3">
    <source>
        <dbReference type="ARBA" id="ARBA00022574"/>
    </source>
</evidence>
<dbReference type="InterPro" id="IPR036322">
    <property type="entry name" value="WD40_repeat_dom_sf"/>
</dbReference>
<dbReference type="PANTHER" id="PTHR14885">
    <property type="entry name" value="CILIA- AND FLAGELLA-ASSOCIATED PROTEIN 43-RELATED"/>
    <property type="match status" value="1"/>
</dbReference>
<keyword evidence="4" id="KW-0677">Repeat</keyword>
<reference evidence="11" key="2">
    <citation type="submission" date="2025-08" db="UniProtKB">
        <authorList>
            <consortium name="Ensembl"/>
        </authorList>
    </citation>
    <scope>IDENTIFICATION</scope>
</reference>
<dbReference type="Pfam" id="PF23185">
    <property type="entry name" value="CFAP43_N"/>
    <property type="match status" value="1"/>
</dbReference>
<proteinExistence type="inferred from homology"/>
<dbReference type="Gene3D" id="2.130.10.10">
    <property type="entry name" value="YVTN repeat-like/Quinoprotein amine dehydrogenase"/>
    <property type="match status" value="1"/>
</dbReference>
<evidence type="ECO:0000256" key="5">
    <source>
        <dbReference type="ARBA" id="ARBA00023054"/>
    </source>
</evidence>
<evidence type="ECO:0000313" key="12">
    <source>
        <dbReference type="Proteomes" id="UP000694580"/>
    </source>
</evidence>
<dbReference type="InterPro" id="IPR056296">
    <property type="entry name" value="Cfap43_N"/>
</dbReference>
<dbReference type="InterPro" id="IPR015943">
    <property type="entry name" value="WD40/YVTN_repeat-like_dom_sf"/>
</dbReference>
<dbReference type="AlphaFoldDB" id="A0AAY4DLM1"/>
<keyword evidence="3" id="KW-0853">WD repeat</keyword>
<feature type="domain" description="Cfap43 N-terminal" evidence="10">
    <location>
        <begin position="14"/>
        <end position="246"/>
    </location>
</feature>
<evidence type="ECO:0000256" key="1">
    <source>
        <dbReference type="ARBA" id="ARBA00004430"/>
    </source>
</evidence>
<keyword evidence="5" id="KW-0175">Coiled coil</keyword>
<dbReference type="GO" id="GO:0007288">
    <property type="term" value="P:sperm axoneme assembly"/>
    <property type="evidence" value="ECO:0007669"/>
    <property type="project" value="TreeGrafter"/>
</dbReference>
<keyword evidence="6" id="KW-0206">Cytoskeleton</keyword>
<dbReference type="Ensembl" id="ENSDCDT00010055403.1">
    <property type="protein sequence ID" value="ENSDCDP00010045246.1"/>
    <property type="gene ID" value="ENSDCDG00010027891.1"/>
</dbReference>
<evidence type="ECO:0000313" key="11">
    <source>
        <dbReference type="Ensembl" id="ENSDCDP00010045246.1"/>
    </source>
</evidence>
<dbReference type="GO" id="GO:0005930">
    <property type="term" value="C:axoneme"/>
    <property type="evidence" value="ECO:0007669"/>
    <property type="project" value="UniProtKB-SubCell"/>
</dbReference>
<comment type="similarity">
    <text evidence="8">Belongs to the CFAP43 family.</text>
</comment>
<reference evidence="11" key="3">
    <citation type="submission" date="2025-09" db="UniProtKB">
        <authorList>
            <consortium name="Ensembl"/>
        </authorList>
    </citation>
    <scope>IDENTIFICATION</scope>
</reference>
<comment type="subcellular location">
    <subcellularLocation>
        <location evidence="1">Cytoplasm</location>
        <location evidence="1">Cytoskeleton</location>
        <location evidence="1">Cilium axoneme</location>
    </subcellularLocation>
</comment>
<dbReference type="PANTHER" id="PTHR14885:SF1">
    <property type="entry name" value="CILIA- AND FLAGELLA-ASSOCIATED PROTEIN 43"/>
    <property type="match status" value="1"/>
</dbReference>